<evidence type="ECO:0000256" key="3">
    <source>
        <dbReference type="ARBA" id="ARBA00022842"/>
    </source>
</evidence>
<dbReference type="PANTHER" id="PTHR46470">
    <property type="entry name" value="N-ACYLNEURAMINATE-9-PHOSPHATASE"/>
    <property type="match status" value="1"/>
</dbReference>
<dbReference type="AlphaFoldDB" id="E6PCG3"/>
<evidence type="ECO:0000313" key="4">
    <source>
        <dbReference type="EMBL" id="CBH74147.1"/>
    </source>
</evidence>
<comment type="cofactor">
    <cofactor evidence="1">
        <name>Mg(2+)</name>
        <dbReference type="ChEBI" id="CHEBI:18420"/>
    </cofactor>
</comment>
<proteinExistence type="predicted"/>
<dbReference type="PRINTS" id="PR00413">
    <property type="entry name" value="HADHALOGNASE"/>
</dbReference>
<dbReference type="InterPro" id="IPR051400">
    <property type="entry name" value="HAD-like_hydrolase"/>
</dbReference>
<evidence type="ECO:0000256" key="1">
    <source>
        <dbReference type="ARBA" id="ARBA00001946"/>
    </source>
</evidence>
<dbReference type="SFLD" id="SFLDG01129">
    <property type="entry name" value="C1.5:_HAD__Beta-PGM__Phosphata"/>
    <property type="match status" value="1"/>
</dbReference>
<dbReference type="EC" id="3.-.-.-" evidence="4"/>
<keyword evidence="2 4" id="KW-0378">Hydrolase</keyword>
<dbReference type="InterPro" id="IPR006439">
    <property type="entry name" value="HAD-SF_hydro_IA"/>
</dbReference>
<dbReference type="SUPFAM" id="SSF56784">
    <property type="entry name" value="HAD-like"/>
    <property type="match status" value="1"/>
</dbReference>
<dbReference type="GO" id="GO:0044281">
    <property type="term" value="P:small molecule metabolic process"/>
    <property type="evidence" value="ECO:0007669"/>
    <property type="project" value="UniProtKB-ARBA"/>
</dbReference>
<dbReference type="NCBIfam" id="TIGR01549">
    <property type="entry name" value="HAD-SF-IA-v1"/>
    <property type="match status" value="1"/>
</dbReference>
<dbReference type="EMBL" id="CABL01000001">
    <property type="protein sequence ID" value="CBH74147.1"/>
    <property type="molecule type" value="Genomic_DNA"/>
</dbReference>
<dbReference type="PANTHER" id="PTHR46470:SF4">
    <property type="entry name" value="5-AMINO-6-(5-PHOSPHO-D-RIBITYLAMINO)URACIL PHOSPHATASE YIGB"/>
    <property type="match status" value="1"/>
</dbReference>
<organism evidence="4">
    <name type="scientific">mine drainage metagenome</name>
    <dbReference type="NCBI Taxonomy" id="410659"/>
    <lineage>
        <taxon>unclassified sequences</taxon>
        <taxon>metagenomes</taxon>
        <taxon>ecological metagenomes</taxon>
    </lineage>
</organism>
<dbReference type="Pfam" id="PF00702">
    <property type="entry name" value="Hydrolase"/>
    <property type="match status" value="1"/>
</dbReference>
<comment type="caution">
    <text evidence="4">The sequence shown here is derived from an EMBL/GenBank/DDBJ whole genome shotgun (WGS) entry which is preliminary data.</text>
</comment>
<reference evidence="4" key="1">
    <citation type="submission" date="2009-10" db="EMBL/GenBank/DDBJ databases">
        <title>Diversity of trophic interactions inside an arsenic-rich microbial ecosystem.</title>
        <authorList>
            <person name="Bertin P.N."/>
            <person name="Heinrich-Salmeron A."/>
            <person name="Pelletier E."/>
            <person name="Goulhen-Chollet F."/>
            <person name="Arsene-Ploetze F."/>
            <person name="Gallien S."/>
            <person name="Calteau A."/>
            <person name="Vallenet D."/>
            <person name="Casiot C."/>
            <person name="Chane-Woon-Ming B."/>
            <person name="Giloteaux L."/>
            <person name="Barakat M."/>
            <person name="Bonnefoy V."/>
            <person name="Bruneel O."/>
            <person name="Chandler M."/>
            <person name="Cleiss J."/>
            <person name="Duran R."/>
            <person name="Elbaz-Poulichet F."/>
            <person name="Fonknechten N."/>
            <person name="Lauga B."/>
            <person name="Mornico D."/>
            <person name="Ortet P."/>
            <person name="Schaeffer C."/>
            <person name="Siguier P."/>
            <person name="Alexander Thil Smith A."/>
            <person name="Van Dorsselaer A."/>
            <person name="Weissenbach J."/>
            <person name="Medigue C."/>
            <person name="Le Paslier D."/>
        </authorList>
    </citation>
    <scope>NUCLEOTIDE SEQUENCE</scope>
</reference>
<dbReference type="SFLD" id="SFLDS00003">
    <property type="entry name" value="Haloacid_Dehalogenase"/>
    <property type="match status" value="1"/>
</dbReference>
<accession>E6PCG3</accession>
<evidence type="ECO:0000256" key="2">
    <source>
        <dbReference type="ARBA" id="ARBA00022801"/>
    </source>
</evidence>
<name>E6PCG3_9ZZZZ</name>
<dbReference type="InterPro" id="IPR036412">
    <property type="entry name" value="HAD-like_sf"/>
</dbReference>
<dbReference type="InterPro" id="IPR023214">
    <property type="entry name" value="HAD_sf"/>
</dbReference>
<sequence length="232" mass="24990">MELRFDGVAFDLDHTLLVDNRLERVALLDLIVRIDAAGAPMRLSLDRAGIVADDELARYRNEGEALDTMLNRFVERCGGRGGASWAPWYRQRCLDLVGALVLPMPAARRSLTALAEAGLKIAALSNGPSPLQERKAAQIGFYYPVLASEQIGVRKPDSAAFERLAASMGVAPSRLVYVGDDPFIDIVGALEAGLSAIWFDTGSKPYPTDIPPPTAVIRSLDELLPLCSAAAV</sequence>
<protein>
    <submittedName>
        <fullName evidence="4">Putative enzyme</fullName>
        <ecNumber evidence="4">3.-.-.-</ecNumber>
    </submittedName>
</protein>
<dbReference type="Gene3D" id="3.40.50.1000">
    <property type="entry name" value="HAD superfamily/HAD-like"/>
    <property type="match status" value="1"/>
</dbReference>
<dbReference type="Gene3D" id="1.20.120.710">
    <property type="entry name" value="Haloacid dehalogenase hydrolase-like domain"/>
    <property type="match status" value="1"/>
</dbReference>
<keyword evidence="3" id="KW-0460">Magnesium</keyword>
<dbReference type="GO" id="GO:0016787">
    <property type="term" value="F:hydrolase activity"/>
    <property type="evidence" value="ECO:0007669"/>
    <property type="project" value="UniProtKB-KW"/>
</dbReference>
<gene>
    <name evidence="4" type="ORF">CARN1_2034</name>
</gene>